<accession>A0ACC3SH48</accession>
<evidence type="ECO:0000313" key="2">
    <source>
        <dbReference type="Proteomes" id="UP001320706"/>
    </source>
</evidence>
<gene>
    <name evidence="1" type="primary">CDO1</name>
    <name evidence="1" type="ORF">M8818_002865</name>
</gene>
<dbReference type="EMBL" id="JAMKPW020000011">
    <property type="protein sequence ID" value="KAK8213563.1"/>
    <property type="molecule type" value="Genomic_DNA"/>
</dbReference>
<keyword evidence="1" id="KW-0560">Oxidoreductase</keyword>
<comment type="caution">
    <text evidence="1">The sequence shown here is derived from an EMBL/GenBank/DDBJ whole genome shotgun (WGS) entry which is preliminary data.</text>
</comment>
<keyword evidence="1" id="KW-0223">Dioxygenase</keyword>
<sequence>MPHASTHTASSHHINGLVAEDPFQQLIQDLRDYLGPSSGIDSADVDVDQLRELMAQYQSNPEEWTRYAVADKSRNYTRNLVDTGNGKSNLVMIVWNSGKGSQIHDHANAHCIMRVLKGSLVETVYNWPESSDTQGVPLSVKKQTKYQEKEVAYISDQIGLHRISNPNTEDVAVSLHLYTPPNAAHYGFNIYDEKTGKATHIP</sequence>
<name>A0ACC3SH48_9PEZI</name>
<proteinExistence type="predicted"/>
<evidence type="ECO:0000313" key="1">
    <source>
        <dbReference type="EMBL" id="KAK8213563.1"/>
    </source>
</evidence>
<dbReference type="EC" id="1.13.11.20" evidence="1"/>
<protein>
    <submittedName>
        <fullName evidence="1">Cysteine dioxygenase</fullName>
        <ecNumber evidence="1">1.13.11.20</ecNumber>
    </submittedName>
</protein>
<reference evidence="1" key="1">
    <citation type="submission" date="2024-02" db="EMBL/GenBank/DDBJ databases">
        <title>Metagenome Assembled Genome of Zalaria obscura JY119.</title>
        <authorList>
            <person name="Vighnesh L."/>
            <person name="Jagadeeshwari U."/>
            <person name="Venkata Ramana C."/>
            <person name="Sasikala C."/>
        </authorList>
    </citation>
    <scope>NUCLEOTIDE SEQUENCE</scope>
    <source>
        <strain evidence="1">JY119</strain>
    </source>
</reference>
<keyword evidence="2" id="KW-1185">Reference proteome</keyword>
<organism evidence="1 2">
    <name type="scientific">Zalaria obscura</name>
    <dbReference type="NCBI Taxonomy" id="2024903"/>
    <lineage>
        <taxon>Eukaryota</taxon>
        <taxon>Fungi</taxon>
        <taxon>Dikarya</taxon>
        <taxon>Ascomycota</taxon>
        <taxon>Pezizomycotina</taxon>
        <taxon>Dothideomycetes</taxon>
        <taxon>Dothideomycetidae</taxon>
        <taxon>Dothideales</taxon>
        <taxon>Zalariaceae</taxon>
        <taxon>Zalaria</taxon>
    </lineage>
</organism>
<dbReference type="Proteomes" id="UP001320706">
    <property type="component" value="Unassembled WGS sequence"/>
</dbReference>